<dbReference type="SMART" id="SM00355">
    <property type="entry name" value="ZnF_C2H2"/>
    <property type="match status" value="2"/>
</dbReference>
<keyword evidence="2" id="KW-0863">Zinc-finger</keyword>
<dbReference type="Proteomes" id="UP001152795">
    <property type="component" value="Unassembled WGS sequence"/>
</dbReference>
<feature type="region of interest" description="Disordered" evidence="4">
    <location>
        <begin position="407"/>
        <end position="437"/>
    </location>
</feature>
<dbReference type="InterPro" id="IPR019787">
    <property type="entry name" value="Znf_PHD-finger"/>
</dbReference>
<evidence type="ECO:0000313" key="6">
    <source>
        <dbReference type="Proteomes" id="UP001152795"/>
    </source>
</evidence>
<gene>
    <name evidence="5" type="ORF">PACLA_8A073424</name>
</gene>
<dbReference type="PANTHER" id="PTHR46954:SF1">
    <property type="entry name" value="C2H2-TYPE DOMAIN-CONTAINING PROTEIN"/>
    <property type="match status" value="1"/>
</dbReference>
<comment type="caution">
    <text evidence="5">The sequence shown here is derived from an EMBL/GenBank/DDBJ whole genome shotgun (WGS) entry which is preliminary data.</text>
</comment>
<feature type="compositionally biased region" description="Basic and acidic residues" evidence="4">
    <location>
        <begin position="407"/>
        <end position="416"/>
    </location>
</feature>
<dbReference type="InterPro" id="IPR013083">
    <property type="entry name" value="Znf_RING/FYVE/PHD"/>
</dbReference>
<feature type="region of interest" description="Disordered" evidence="4">
    <location>
        <begin position="1132"/>
        <end position="1174"/>
    </location>
</feature>
<feature type="compositionally biased region" description="Polar residues" evidence="4">
    <location>
        <begin position="419"/>
        <end position="437"/>
    </location>
</feature>
<dbReference type="AlphaFoldDB" id="A0A7D9EBV6"/>
<sequence>MSKQLTLFGKRASVEAYFKDPKNDYERFVNRKWEETHEKFGRKHDFLQAVLKDWDSVKNDPSAVKKYLEHRPPPSKSIARSSFVNLISKSPVSTVLAKNVRTQSTSPPLQSTCTFPCQSTIANVPNDLSGRAQYLESHEHELIKTFMVEIGSNQQDSFFTDDILNDESLLKTLASLSYSWNTFSPLKKTYMAFSLRVRETNLKIRLEEIDSVCSELVGLLKQCTKLKTLHTMTASLISQTYLTKLEVIKNIVFKVGQLNMKVADKNILSDLRRRIKQQDGSKLSLTSRKPDELHACFCYNNTNLTWEEAFDNIIIMENSGITQDPLSTDQLRAIASITSENIVTMPEETGCVMTNDALHQILKLMPVMLLQTKTGAIFLNLHEFVYTPGAIEALLLCSDIHDDMDSDSELHDHSDLSETCTRPTTGDQSAKTTPGQPSICSKFPDLVNIAADFVKQHGFAAQSRRRTGTGSSSGVSVAQIREHLLDKVPGLREHGISTSTTRRLFHAPDKGNVASHRYKALIDARVGCKKNSYREYHPDSHYLFARNKQRREFCTMLDADSCILSMDDMAKIKVGAPAVSRYHQIRRIFHSSDMPNLNDHDFPVPNYLLSVSGYMFLEGASAEDDTNSFSETAYDTTRNSNENIEEVKLGEVADNLWSVLIEQCKTQLNVNVSEEDLKDVIANELTENGNIYRSKVDINNLADLFKNLSSANNLDVVTEAISSQFQCDIIRFKSNGAKEVLKGRLDSSSKQSPLYYGFKETDGRFYHVRFPEESIDTYKPSVTNLASKNLKHDGLGRLHLDTPYSGPTHLKIRSHKYNSTTAATHVTDLYNILKPCEDEKSIFMFLADGGPDFNSSHIANSLFYYRLFKKLDADILDVMTYAARYSAFNAIEHCWSLASNHLAGVVFSPLVDEDTAAPALQSGLDEEVRKQKEKVIFDRAMNAMASQHWYNLTFDDFPVNVQPVMVDEDNLLYDDYDRVRACLKCPLRSLHEYSNIVNEMKGMLRHIDRHLNEIIFIKCSDKSCCGEFRSQAAKDFLGEAMRLPSPSQSSVYKGRYNTFLQETMNTSKRFGDTGQPNAEKKALGSCPICPSFSFKSKTEKDRHHSMFHRRQKLRSKEVQRIYCSFEGCGKSFGSQPSLSRHQTKVNHRARDKPKATNKSRISKPGKASQSSISDMLRQLKSKELQEGKEGDKPCALAECDVASLVGNRFRWIQCDECDEWYHDHCVELQHHMDDALAELTFVCKQCESMDQDMQKMTALIFVHRQV</sequence>
<dbReference type="OrthoDB" id="436852at2759"/>
<evidence type="ECO:0000256" key="4">
    <source>
        <dbReference type="SAM" id="MobiDB-lite"/>
    </source>
</evidence>
<name>A0A7D9EBV6_PARCT</name>
<dbReference type="Gene3D" id="3.30.40.10">
    <property type="entry name" value="Zinc/RING finger domain, C3HC4 (zinc finger)"/>
    <property type="match status" value="1"/>
</dbReference>
<protein>
    <submittedName>
        <fullName evidence="5">PREDICTED: uncharacterized protein LOC105442011</fullName>
    </submittedName>
</protein>
<dbReference type="InterPro" id="IPR013087">
    <property type="entry name" value="Znf_C2H2_type"/>
</dbReference>
<keyword evidence="6" id="KW-1185">Reference proteome</keyword>
<dbReference type="EMBL" id="CACRXK020004670">
    <property type="protein sequence ID" value="CAB4003584.1"/>
    <property type="molecule type" value="Genomic_DNA"/>
</dbReference>
<dbReference type="GO" id="GO:0008270">
    <property type="term" value="F:zinc ion binding"/>
    <property type="evidence" value="ECO:0007669"/>
    <property type="project" value="UniProtKB-KW"/>
</dbReference>
<keyword evidence="3" id="KW-0862">Zinc</keyword>
<evidence type="ECO:0000256" key="1">
    <source>
        <dbReference type="ARBA" id="ARBA00022723"/>
    </source>
</evidence>
<organism evidence="5 6">
    <name type="scientific">Paramuricea clavata</name>
    <name type="common">Red gorgonian</name>
    <name type="synonym">Violescent sea-whip</name>
    <dbReference type="NCBI Taxonomy" id="317549"/>
    <lineage>
        <taxon>Eukaryota</taxon>
        <taxon>Metazoa</taxon>
        <taxon>Cnidaria</taxon>
        <taxon>Anthozoa</taxon>
        <taxon>Octocorallia</taxon>
        <taxon>Malacalcyonacea</taxon>
        <taxon>Plexauridae</taxon>
        <taxon>Paramuricea</taxon>
    </lineage>
</organism>
<reference evidence="5" key="1">
    <citation type="submission" date="2020-04" db="EMBL/GenBank/DDBJ databases">
        <authorList>
            <person name="Alioto T."/>
            <person name="Alioto T."/>
            <person name="Gomez Garrido J."/>
        </authorList>
    </citation>
    <scope>NUCLEOTIDE SEQUENCE</scope>
    <source>
        <strain evidence="5">A484AB</strain>
    </source>
</reference>
<evidence type="ECO:0000313" key="5">
    <source>
        <dbReference type="EMBL" id="CAB4003584.1"/>
    </source>
</evidence>
<accession>A0A7D9EBV6</accession>
<evidence type="ECO:0000256" key="3">
    <source>
        <dbReference type="ARBA" id="ARBA00022833"/>
    </source>
</evidence>
<evidence type="ECO:0000256" key="2">
    <source>
        <dbReference type="ARBA" id="ARBA00022771"/>
    </source>
</evidence>
<dbReference type="SUPFAM" id="SSF57903">
    <property type="entry name" value="FYVE/PHD zinc finger"/>
    <property type="match status" value="1"/>
</dbReference>
<dbReference type="PROSITE" id="PS50157">
    <property type="entry name" value="ZINC_FINGER_C2H2_2"/>
    <property type="match status" value="1"/>
</dbReference>
<dbReference type="PROSITE" id="PS00028">
    <property type="entry name" value="ZINC_FINGER_C2H2_1"/>
    <property type="match status" value="1"/>
</dbReference>
<feature type="compositionally biased region" description="Basic residues" evidence="4">
    <location>
        <begin position="1141"/>
        <end position="1163"/>
    </location>
</feature>
<dbReference type="Pfam" id="PF00628">
    <property type="entry name" value="PHD"/>
    <property type="match status" value="1"/>
</dbReference>
<keyword evidence="1" id="KW-0479">Metal-binding</keyword>
<proteinExistence type="predicted"/>
<dbReference type="InterPro" id="IPR011011">
    <property type="entry name" value="Znf_FYVE_PHD"/>
</dbReference>
<dbReference type="PANTHER" id="PTHR46954">
    <property type="entry name" value="C2H2-TYPE DOMAIN-CONTAINING PROTEIN"/>
    <property type="match status" value="1"/>
</dbReference>